<dbReference type="Gene3D" id="3.10.129.140">
    <property type="entry name" value="Helicobacter TNF-alpha-Inducing protein"/>
    <property type="match status" value="1"/>
</dbReference>
<accession>A0A3B1EA34</accession>
<dbReference type="AlphaFoldDB" id="A0A3B1EA34"/>
<gene>
    <name evidence="2" type="ORF">MNB_ARC-1_41</name>
</gene>
<evidence type="ECO:0000259" key="1">
    <source>
        <dbReference type="Pfam" id="PF02169"/>
    </source>
</evidence>
<sequence>MKNLFKSLLLITIVISITGCGKNEPVKQTIEQAYIDPELKGAPKWVMIPEVKGFVAEMGSASRNAGNDFSFQREEAMADARDNLAKQISIKVNNMFKSFKSVTGSGTDVTFDKSSERVSKQIASKTLTGSKVKDTWISRSGTLYVLMVINSQNVTNMMEKAVKTSFKNDKAMYQKFLASKAQDELTQELEKFEQ</sequence>
<reference evidence="2" key="1">
    <citation type="submission" date="2018-10" db="EMBL/GenBank/DDBJ databases">
        <authorList>
            <person name="Aoki K."/>
        </authorList>
    </citation>
    <scope>NUCLEOTIDE SEQUENCE</scope>
</reference>
<dbReference type="Pfam" id="PF02169">
    <property type="entry name" value="LPP20"/>
    <property type="match status" value="1"/>
</dbReference>
<protein>
    <recommendedName>
        <fullName evidence="1">Lipoprotein LPP20-like domain-containing protein</fullName>
    </recommendedName>
</protein>
<dbReference type="EMBL" id="UOYO01000015">
    <property type="protein sequence ID" value="VAY86663.1"/>
    <property type="molecule type" value="Genomic_DNA"/>
</dbReference>
<dbReference type="InterPro" id="IPR024952">
    <property type="entry name" value="LPP20-like_dom"/>
</dbReference>
<proteinExistence type="predicted"/>
<feature type="domain" description="Lipoprotein LPP20-like" evidence="1">
    <location>
        <begin position="43"/>
        <end position="149"/>
    </location>
</feature>
<organism evidence="2">
    <name type="scientific">hydrothermal vent metagenome</name>
    <dbReference type="NCBI Taxonomy" id="652676"/>
    <lineage>
        <taxon>unclassified sequences</taxon>
        <taxon>metagenomes</taxon>
        <taxon>ecological metagenomes</taxon>
    </lineage>
</organism>
<name>A0A3B1EA34_9ZZZZ</name>
<evidence type="ECO:0000313" key="2">
    <source>
        <dbReference type="EMBL" id="VAY86663.1"/>
    </source>
</evidence>
<dbReference type="PROSITE" id="PS51257">
    <property type="entry name" value="PROKAR_LIPOPROTEIN"/>
    <property type="match status" value="1"/>
</dbReference>